<evidence type="ECO:0008006" key="4">
    <source>
        <dbReference type="Google" id="ProtNLM"/>
    </source>
</evidence>
<comment type="caution">
    <text evidence="2">The sequence shown here is derived from an EMBL/GenBank/DDBJ whole genome shotgun (WGS) entry which is preliminary data.</text>
</comment>
<dbReference type="PROSITE" id="PS51257">
    <property type="entry name" value="PROKAR_LIPOPROTEIN"/>
    <property type="match status" value="1"/>
</dbReference>
<dbReference type="Gene3D" id="2.130.10.10">
    <property type="entry name" value="YVTN repeat-like/Quinoprotein amine dehydrogenase"/>
    <property type="match status" value="1"/>
</dbReference>
<proteinExistence type="predicted"/>
<protein>
    <recommendedName>
        <fullName evidence="4">Cell surface protein</fullName>
    </recommendedName>
</protein>
<dbReference type="InterPro" id="IPR015943">
    <property type="entry name" value="WD40/YVTN_repeat-like_dom_sf"/>
</dbReference>
<dbReference type="EMBL" id="MBTF01000001">
    <property type="protein sequence ID" value="OOQ62123.1"/>
    <property type="molecule type" value="Genomic_DNA"/>
</dbReference>
<dbReference type="InterPro" id="IPR031815">
    <property type="entry name" value="DUF5074"/>
</dbReference>
<gene>
    <name evidence="2" type="ORF">BC343_03475</name>
</gene>
<dbReference type="SUPFAM" id="SSF63825">
    <property type="entry name" value="YWTD domain"/>
    <property type="match status" value="1"/>
</dbReference>
<accession>A0A1S9PMF0</accession>
<dbReference type="Proteomes" id="UP000189739">
    <property type="component" value="Unassembled WGS sequence"/>
</dbReference>
<name>A0A1S9PMF0_9SPHI</name>
<feature type="chain" id="PRO_5012074643" description="Cell surface protein" evidence="1">
    <location>
        <begin position="24"/>
        <end position="361"/>
    </location>
</feature>
<dbReference type="STRING" id="1792845.BC343_03475"/>
<dbReference type="PANTHER" id="PTHR47197:SF3">
    <property type="entry name" value="DIHYDRO-HEME D1 DEHYDROGENASE"/>
    <property type="match status" value="1"/>
</dbReference>
<dbReference type="OrthoDB" id="792648at2"/>
<dbReference type="RefSeq" id="WP_078346319.1">
    <property type="nucleotide sequence ID" value="NZ_MBTF01000001.1"/>
</dbReference>
<evidence type="ECO:0000256" key="1">
    <source>
        <dbReference type="SAM" id="SignalP"/>
    </source>
</evidence>
<organism evidence="2 3">
    <name type="scientific">Mucilaginibacter pedocola</name>
    <dbReference type="NCBI Taxonomy" id="1792845"/>
    <lineage>
        <taxon>Bacteria</taxon>
        <taxon>Pseudomonadati</taxon>
        <taxon>Bacteroidota</taxon>
        <taxon>Sphingobacteriia</taxon>
        <taxon>Sphingobacteriales</taxon>
        <taxon>Sphingobacteriaceae</taxon>
        <taxon>Mucilaginibacter</taxon>
    </lineage>
</organism>
<sequence length="361" mass="38453">MKQFNLKALLVATTLTAILASCSKDKTPTPEIPAAERAGIYVLNEGGFRSNNSTLTYYDFASKAIIPNIFSVTNAGAELGDTGNDVQVYGSKMYIVVNYSSTIEVVNPKTAKSIKQIELRDAGVGRQPRIIVFNKNKAFISTYDGKVAVLDTASLAVEKFINVGRNPEQMVIANGKLYVANSGGLDSFTAIGPDKTVSVIDLATLTETKKIEVGLNPINIAADAYGDVYVISYGTDYPAKPVLTIINNSTDVVKSSASIDAGYAADFVVNGDLAYYITDAGKVKVYDVKTDVVSKENFISDGTALVLPYALAIDSTTGELFVTDAVSYGSNGALYAFDKTGKKEYSFTVGINPGSIAFVNK</sequence>
<feature type="signal peptide" evidence="1">
    <location>
        <begin position="1"/>
        <end position="23"/>
    </location>
</feature>
<evidence type="ECO:0000313" key="3">
    <source>
        <dbReference type="Proteomes" id="UP000189739"/>
    </source>
</evidence>
<dbReference type="PANTHER" id="PTHR47197">
    <property type="entry name" value="PROTEIN NIRF"/>
    <property type="match status" value="1"/>
</dbReference>
<keyword evidence="3" id="KW-1185">Reference proteome</keyword>
<reference evidence="2 3" key="1">
    <citation type="submission" date="2016-07" db="EMBL/GenBank/DDBJ databases">
        <title>Genomic analysis of zinc-resistant bacterium Mucilaginibacter pedocola TBZ30.</title>
        <authorList>
            <person name="Huang J."/>
            <person name="Tang J."/>
        </authorList>
    </citation>
    <scope>NUCLEOTIDE SEQUENCE [LARGE SCALE GENOMIC DNA]</scope>
    <source>
        <strain evidence="2 3">TBZ30</strain>
    </source>
</reference>
<dbReference type="AlphaFoldDB" id="A0A1S9PMF0"/>
<dbReference type="Pfam" id="PF16819">
    <property type="entry name" value="DUF5074"/>
    <property type="match status" value="1"/>
</dbReference>
<dbReference type="InterPro" id="IPR051200">
    <property type="entry name" value="Host-pathogen_enzymatic-act"/>
</dbReference>
<evidence type="ECO:0000313" key="2">
    <source>
        <dbReference type="EMBL" id="OOQ62123.1"/>
    </source>
</evidence>
<keyword evidence="1" id="KW-0732">Signal</keyword>